<keyword evidence="2" id="KW-0677">Repeat</keyword>
<evidence type="ECO:0000313" key="10">
    <source>
        <dbReference type="Proteomes" id="UP000321606"/>
    </source>
</evidence>
<dbReference type="Pfam" id="PF01380">
    <property type="entry name" value="SIS"/>
    <property type="match status" value="1"/>
</dbReference>
<dbReference type="SUPFAM" id="SSF53697">
    <property type="entry name" value="SIS domain"/>
    <property type="match status" value="1"/>
</dbReference>
<dbReference type="CDD" id="cd04604">
    <property type="entry name" value="CBS_pair_SIS_assoc"/>
    <property type="match status" value="1"/>
</dbReference>
<dbReference type="NCBIfam" id="TIGR00393">
    <property type="entry name" value="kpsF"/>
    <property type="match status" value="1"/>
</dbReference>
<dbReference type="InterPro" id="IPR046348">
    <property type="entry name" value="SIS_dom_sf"/>
</dbReference>
<evidence type="ECO:0000256" key="4">
    <source>
        <dbReference type="PIRNR" id="PIRNR004692"/>
    </source>
</evidence>
<evidence type="ECO:0000313" key="9">
    <source>
        <dbReference type="EMBL" id="BBM36537.1"/>
    </source>
</evidence>
<evidence type="ECO:0000259" key="8">
    <source>
        <dbReference type="PROSITE" id="PS51464"/>
    </source>
</evidence>
<sequence length="325" mass="35181">MEFDIIKEVQKTFNIEISELERVKNRINENFEKLVYMINGLEHRKVVVTGIGKSGIIGKKIAATLASTGTSAIFINAAEALHGDLGMISEGDIVIAISNSGNSDEILSIMTPIKKIGAEIVAFTGNETSPLAKHAKVVINIGVEKEASNLGTAPMSSTTATLVMGDALASVLMKMRNFTENDFAKYHPGGSLGKRLLLTVSDLMHSGEELPVLAADENIENVLLVLTKKKMGAVCISETGKENGKLIGIITEGDIRRALVHKEEFFSYKAKDIMISTPVSIGRNAMAMEALKLMENRKSQINVLPVVENRNVVGIIRVHDLIGLK</sequence>
<dbReference type="STRING" id="714315.GCA_000516535_01488"/>
<dbReference type="GO" id="GO:1901135">
    <property type="term" value="P:carbohydrate derivative metabolic process"/>
    <property type="evidence" value="ECO:0007669"/>
    <property type="project" value="InterPro"/>
</dbReference>
<dbReference type="OrthoDB" id="9762536at2"/>
<accession>A0A510JBG9</accession>
<reference evidence="9 10" key="1">
    <citation type="submission" date="2019-07" db="EMBL/GenBank/DDBJ databases">
        <title>Complete Genome Sequence of Leptotrichia goodfellowii Strain JCM 16774.</title>
        <authorList>
            <person name="Watanabe S."/>
            <person name="Cui L."/>
        </authorList>
    </citation>
    <scope>NUCLEOTIDE SEQUENCE [LARGE SCALE GENOMIC DNA]</scope>
    <source>
        <strain evidence="9 10">JCM16774</strain>
    </source>
</reference>
<dbReference type="Pfam" id="PF00571">
    <property type="entry name" value="CBS"/>
    <property type="match status" value="2"/>
</dbReference>
<gene>
    <name evidence="9" type="ORF">JCM16774_1481</name>
</gene>
<dbReference type="KEGG" id="lgo:JCM16774_1481"/>
<evidence type="ECO:0000259" key="7">
    <source>
        <dbReference type="PROSITE" id="PS51371"/>
    </source>
</evidence>
<dbReference type="InterPro" id="IPR001347">
    <property type="entry name" value="SIS_dom"/>
</dbReference>
<feature type="site" description="Catalytically relevant" evidence="5">
    <location>
        <position position="53"/>
    </location>
</feature>
<feature type="domain" description="CBS" evidence="7">
    <location>
        <begin position="274"/>
        <end position="325"/>
    </location>
</feature>
<feature type="site" description="Catalytically relevant" evidence="5">
    <location>
        <position position="146"/>
    </location>
</feature>
<keyword evidence="3 6" id="KW-0129">CBS domain</keyword>
<proteinExistence type="inferred from homology"/>
<dbReference type="GO" id="GO:0019146">
    <property type="term" value="F:arabinose-5-phosphate isomerase activity"/>
    <property type="evidence" value="ECO:0007669"/>
    <property type="project" value="UniProtKB-ARBA"/>
</dbReference>
<dbReference type="PROSITE" id="PS51371">
    <property type="entry name" value="CBS"/>
    <property type="match status" value="2"/>
</dbReference>
<comment type="similarity">
    <text evidence="1 4">Belongs to the SIS family. GutQ/KpsF subfamily.</text>
</comment>
<dbReference type="PANTHER" id="PTHR42745">
    <property type="match status" value="1"/>
</dbReference>
<dbReference type="Gene3D" id="3.40.50.10490">
    <property type="entry name" value="Glucose-6-phosphate isomerase like protein, domain 1"/>
    <property type="match status" value="1"/>
</dbReference>
<dbReference type="SUPFAM" id="SSF54631">
    <property type="entry name" value="CBS-domain pair"/>
    <property type="match status" value="1"/>
</dbReference>
<dbReference type="InterPro" id="IPR035474">
    <property type="entry name" value="SIS_Kpsf"/>
</dbReference>
<evidence type="ECO:0000256" key="6">
    <source>
        <dbReference type="PROSITE-ProRule" id="PRU00703"/>
    </source>
</evidence>
<dbReference type="InterPro" id="IPR000644">
    <property type="entry name" value="CBS_dom"/>
</dbReference>
<dbReference type="Gene3D" id="3.10.580.10">
    <property type="entry name" value="CBS-domain"/>
    <property type="match status" value="1"/>
</dbReference>
<evidence type="ECO:0000256" key="3">
    <source>
        <dbReference type="ARBA" id="ARBA00023122"/>
    </source>
</evidence>
<dbReference type="PROSITE" id="PS51464">
    <property type="entry name" value="SIS"/>
    <property type="match status" value="1"/>
</dbReference>
<dbReference type="Proteomes" id="UP000321606">
    <property type="component" value="Chromosome"/>
</dbReference>
<feature type="domain" description="SIS" evidence="8">
    <location>
        <begin position="34"/>
        <end position="178"/>
    </location>
</feature>
<evidence type="ECO:0000256" key="2">
    <source>
        <dbReference type="ARBA" id="ARBA00022737"/>
    </source>
</evidence>
<name>A0A510JBG9_9FUSO</name>
<feature type="site" description="Catalytically relevant" evidence="5">
    <location>
        <position position="105"/>
    </location>
</feature>
<dbReference type="InterPro" id="IPR004800">
    <property type="entry name" value="KdsD/KpsF-type"/>
</dbReference>
<dbReference type="InterPro" id="IPR050986">
    <property type="entry name" value="GutQ/KpsF_isomerases"/>
</dbReference>
<dbReference type="GO" id="GO:0005975">
    <property type="term" value="P:carbohydrate metabolic process"/>
    <property type="evidence" value="ECO:0007669"/>
    <property type="project" value="InterPro"/>
</dbReference>
<dbReference type="RefSeq" id="WP_026737803.1">
    <property type="nucleotide sequence ID" value="NZ_AP019822.1"/>
</dbReference>
<protein>
    <submittedName>
        <fullName evidence="9">KpsF/GutQ family protein</fullName>
    </submittedName>
</protein>
<evidence type="ECO:0000256" key="1">
    <source>
        <dbReference type="ARBA" id="ARBA00008165"/>
    </source>
</evidence>
<dbReference type="CDD" id="cd05014">
    <property type="entry name" value="SIS_Kpsf"/>
    <property type="match status" value="1"/>
</dbReference>
<feature type="domain" description="CBS" evidence="7">
    <location>
        <begin position="204"/>
        <end position="265"/>
    </location>
</feature>
<dbReference type="AlphaFoldDB" id="A0A510JBG9"/>
<organism evidence="9 10">
    <name type="scientific">Pseudoleptotrichia goodfellowii</name>
    <dbReference type="NCBI Taxonomy" id="157692"/>
    <lineage>
        <taxon>Bacteria</taxon>
        <taxon>Fusobacteriati</taxon>
        <taxon>Fusobacteriota</taxon>
        <taxon>Fusobacteriia</taxon>
        <taxon>Fusobacteriales</taxon>
        <taxon>Leptotrichiaceae</taxon>
        <taxon>Pseudoleptotrichia</taxon>
    </lineage>
</organism>
<feature type="site" description="Catalytically relevant" evidence="5">
    <location>
        <position position="187"/>
    </location>
</feature>
<dbReference type="FunFam" id="3.40.50.10490:FF:000011">
    <property type="entry name" value="Arabinose 5-phosphate isomerase"/>
    <property type="match status" value="1"/>
</dbReference>
<dbReference type="PANTHER" id="PTHR42745:SF1">
    <property type="entry name" value="ARABINOSE 5-PHOSPHATE ISOMERASE KDSD"/>
    <property type="match status" value="1"/>
</dbReference>
<dbReference type="PIRSF" id="PIRSF004692">
    <property type="entry name" value="KdsD_KpsF"/>
    <property type="match status" value="1"/>
</dbReference>
<dbReference type="InterPro" id="IPR046342">
    <property type="entry name" value="CBS_dom_sf"/>
</dbReference>
<evidence type="ECO:0000256" key="5">
    <source>
        <dbReference type="PIRSR" id="PIRSR004692-3"/>
    </source>
</evidence>
<dbReference type="EMBL" id="AP019822">
    <property type="protein sequence ID" value="BBM36537.1"/>
    <property type="molecule type" value="Genomic_DNA"/>
</dbReference>
<dbReference type="GO" id="GO:0097367">
    <property type="term" value="F:carbohydrate derivative binding"/>
    <property type="evidence" value="ECO:0007669"/>
    <property type="project" value="InterPro"/>
</dbReference>